<dbReference type="PANTHER" id="PTHR35332:SF2">
    <property type="entry name" value="REGULATION OF ENOLASE PROTEIN 1"/>
    <property type="match status" value="1"/>
</dbReference>
<dbReference type="AlphaFoldDB" id="A0A9Q8Y3G5"/>
<reference evidence="1" key="1">
    <citation type="journal article" date="2022" name="Front. Microbiol.">
        <title>Feed Insects as a Reservoir of Granadaene-Producing Lactococci.</title>
        <authorList>
            <person name="Neuzil-Bunesova V."/>
            <person name="Ramirez Garcia A."/>
            <person name="Modrackova N."/>
            <person name="Makovska M."/>
            <person name="Sabolova M."/>
            <person name="Sproer C."/>
            <person name="Bunk B."/>
            <person name="Blom J."/>
            <person name="Schwab C."/>
        </authorList>
    </citation>
    <scope>NUCLEOTIDE SEQUENCE</scope>
    <source>
        <strain evidence="1">I4/6O</strain>
    </source>
</reference>
<proteinExistence type="predicted"/>
<dbReference type="Pfam" id="PF07081">
    <property type="entry name" value="DUF1349"/>
    <property type="match status" value="1"/>
</dbReference>
<organism evidence="1 2">
    <name type="scientific">Lactococcus formosensis</name>
    <dbReference type="NCBI Taxonomy" id="1281486"/>
    <lineage>
        <taxon>Bacteria</taxon>
        <taxon>Bacillati</taxon>
        <taxon>Bacillota</taxon>
        <taxon>Bacilli</taxon>
        <taxon>Lactobacillales</taxon>
        <taxon>Streptococcaceae</taxon>
        <taxon>Lactococcus</taxon>
    </lineage>
</organism>
<dbReference type="KEGG" id="lfo:LMK00_03045"/>
<evidence type="ECO:0000313" key="2">
    <source>
        <dbReference type="Proteomes" id="UP001056730"/>
    </source>
</evidence>
<dbReference type="RefSeq" id="WP_252175679.1">
    <property type="nucleotide sequence ID" value="NZ_CP086395.1"/>
</dbReference>
<dbReference type="InterPro" id="IPR015987">
    <property type="entry name" value="UCP022704"/>
</dbReference>
<dbReference type="PIRSF" id="PIRSF022704">
    <property type="entry name" value="UCP022704"/>
    <property type="match status" value="1"/>
</dbReference>
<dbReference type="EMBL" id="CP086395">
    <property type="protein sequence ID" value="USJ20990.1"/>
    <property type="molecule type" value="Genomic_DNA"/>
</dbReference>
<dbReference type="PANTHER" id="PTHR35332">
    <property type="entry name" value="REGULATION OF ENOLASE PROTEIN 1"/>
    <property type="match status" value="1"/>
</dbReference>
<gene>
    <name evidence="1" type="ORF">LMK00_03045</name>
</gene>
<protein>
    <submittedName>
        <fullName evidence="1">DUF1349 domain-containing protein</fullName>
    </submittedName>
</protein>
<dbReference type="SUPFAM" id="SSF49899">
    <property type="entry name" value="Concanavalin A-like lectins/glucanases"/>
    <property type="match status" value="1"/>
</dbReference>
<dbReference type="Proteomes" id="UP001056730">
    <property type="component" value="Chromosome"/>
</dbReference>
<accession>A0A9Q8Y3G5</accession>
<evidence type="ECO:0000313" key="1">
    <source>
        <dbReference type="EMBL" id="USJ20990.1"/>
    </source>
</evidence>
<dbReference type="InterPro" id="IPR013320">
    <property type="entry name" value="ConA-like_dom_sf"/>
</dbReference>
<dbReference type="Gene3D" id="2.60.120.200">
    <property type="match status" value="1"/>
</dbReference>
<dbReference type="InterPro" id="IPR009784">
    <property type="entry name" value="DUF1349"/>
</dbReference>
<name>A0A9Q8Y3G5_9LACT</name>
<sequence length="199" mass="23435">MLSENYNWIRKPEKTKILNGIVEIYTNPHTDLWQRTYYNFQNDNAPIFYREVEEEYFSFTVKAEFRDAKHRFDQCGIVIYQDSENWLKASSEYENGDYQHLGCVVTNSGYSDWSTMEIDPSIKEIWYRVSRRESDFRVEYSSDGKIFHQMRICHLNKGGGKVNIGIYACSPEESSFKASFSNFKFSECLWGDHVGQAPD</sequence>